<keyword evidence="3" id="KW-1185">Reference proteome</keyword>
<dbReference type="SUPFAM" id="SSF54373">
    <property type="entry name" value="FAD-linked reductases, C-terminal domain"/>
    <property type="match status" value="1"/>
</dbReference>
<dbReference type="Gene3D" id="3.50.50.60">
    <property type="entry name" value="FAD/NAD(P)-binding domain"/>
    <property type="match status" value="1"/>
</dbReference>
<sequence>MSWPTQQDTRTALDNGLPPPHSGIGHVVIVGAGLAGLCAAYELTKRGTRVTVLEASGHPGGRTRTLRAPFADGLQAEAGALTVSTQCDDYTVHYLREMGVETEPSDLVGTDFSYCREGTRIRPDQTADHADLLGLHPDERDLTIEEMVARYVTKPNKDIGPEILAPLWGPSPRLLELDQLSVREVLEARGASAAAISLIEPYFLEMRGNELGTASAMAWARYESGPWSLSAAGAEWRKIKGGTDMLARALADKVADHVLYRAPVVRITQDDHEVRVTFLDRNRLQTLTADRVIVTAPFVGMRHINLGMARLSPEKHATMRRMRYTSATRVFLQMRRQFWPEKQLMLSTDGPVRAVRDAMPLRPAGRKILECWFSGWSAQAVASMGPEERVDFALDEVEPLLPGTRANFELGTSFSWDNERHIGGAYVLPELGHHALMEPARRPEGRIHFAGEHTSYEPNGGSMNYALESAVRVLLELSGS</sequence>
<dbReference type="InterPro" id="IPR050281">
    <property type="entry name" value="Flavin_monoamine_oxidase"/>
</dbReference>
<evidence type="ECO:0000313" key="2">
    <source>
        <dbReference type="EMBL" id="NGO44251.1"/>
    </source>
</evidence>
<dbReference type="PANTHER" id="PTHR10742">
    <property type="entry name" value="FLAVIN MONOAMINE OXIDASE"/>
    <property type="match status" value="1"/>
</dbReference>
<dbReference type="RefSeq" id="WP_165340838.1">
    <property type="nucleotide sequence ID" value="NZ_JAAKZX010000057.1"/>
</dbReference>
<dbReference type="EMBL" id="JAAKZX010000057">
    <property type="protein sequence ID" value="NGO44251.1"/>
    <property type="molecule type" value="Genomic_DNA"/>
</dbReference>
<protein>
    <submittedName>
        <fullName evidence="2">FAD-dependent oxidoreductase</fullName>
    </submittedName>
</protein>
<dbReference type="SUPFAM" id="SSF51905">
    <property type="entry name" value="FAD/NAD(P)-binding domain"/>
    <property type="match status" value="1"/>
</dbReference>
<proteinExistence type="predicted"/>
<accession>A0ABX0DYQ4</accession>
<evidence type="ECO:0000259" key="1">
    <source>
        <dbReference type="Pfam" id="PF01593"/>
    </source>
</evidence>
<comment type="caution">
    <text evidence="2">The sequence shown here is derived from an EMBL/GenBank/DDBJ whole genome shotgun (WGS) entry which is preliminary data.</text>
</comment>
<name>A0ABX0DYQ4_9ACTN</name>
<dbReference type="Proteomes" id="UP001518140">
    <property type="component" value="Unassembled WGS sequence"/>
</dbReference>
<dbReference type="InterPro" id="IPR036188">
    <property type="entry name" value="FAD/NAD-bd_sf"/>
</dbReference>
<reference evidence="2 3" key="1">
    <citation type="submission" date="2020-02" db="EMBL/GenBank/DDBJ databases">
        <title>Whole-genome analyses of novel actinobacteria.</title>
        <authorList>
            <person name="Sahin N."/>
            <person name="Tokatli A."/>
        </authorList>
    </citation>
    <scope>NUCLEOTIDE SEQUENCE [LARGE SCALE GENOMIC DNA]</scope>
    <source>
        <strain evidence="2 3">YC419</strain>
    </source>
</reference>
<feature type="domain" description="Amine oxidase" evidence="1">
    <location>
        <begin position="34"/>
        <end position="473"/>
    </location>
</feature>
<dbReference type="Pfam" id="PF01593">
    <property type="entry name" value="Amino_oxidase"/>
    <property type="match status" value="1"/>
</dbReference>
<evidence type="ECO:0000313" key="3">
    <source>
        <dbReference type="Proteomes" id="UP001518140"/>
    </source>
</evidence>
<dbReference type="InterPro" id="IPR002937">
    <property type="entry name" value="Amino_oxidase"/>
</dbReference>
<dbReference type="PANTHER" id="PTHR10742:SF342">
    <property type="entry name" value="AMINE OXIDASE"/>
    <property type="match status" value="1"/>
</dbReference>
<organism evidence="2 3">
    <name type="scientific">Streptomyces ureilyticus</name>
    <dbReference type="NCBI Taxonomy" id="1775131"/>
    <lineage>
        <taxon>Bacteria</taxon>
        <taxon>Bacillati</taxon>
        <taxon>Actinomycetota</taxon>
        <taxon>Actinomycetes</taxon>
        <taxon>Kitasatosporales</taxon>
        <taxon>Streptomycetaceae</taxon>
        <taxon>Streptomyces</taxon>
    </lineage>
</organism>
<gene>
    <name evidence="2" type="ORF">G6048_19485</name>
</gene>